<dbReference type="AlphaFoldDB" id="A0A6S7I878"/>
<dbReference type="OrthoDB" id="5985169at2759"/>
<dbReference type="GO" id="GO:0030414">
    <property type="term" value="F:peptidase inhibitor activity"/>
    <property type="evidence" value="ECO:0007669"/>
    <property type="project" value="InterPro"/>
</dbReference>
<dbReference type="GO" id="GO:0005576">
    <property type="term" value="C:extracellular region"/>
    <property type="evidence" value="ECO:0007669"/>
    <property type="project" value="InterPro"/>
</dbReference>
<dbReference type="PANTHER" id="PTHR24020:SF20">
    <property type="entry name" value="PH DOMAIN-CONTAINING PROTEIN"/>
    <property type="match status" value="1"/>
</dbReference>
<dbReference type="PANTHER" id="PTHR24020">
    <property type="entry name" value="COLLAGEN ALPHA"/>
    <property type="match status" value="1"/>
</dbReference>
<dbReference type="PROSITE" id="PS50234">
    <property type="entry name" value="VWFA"/>
    <property type="match status" value="4"/>
</dbReference>
<dbReference type="SUPFAM" id="SSF53300">
    <property type="entry name" value="vWA-like"/>
    <property type="match status" value="4"/>
</dbReference>
<sequence>MCFSLLECDTPVELGFLVDRSGSINKQDFEKVKSFVLTVIGGFDVSKKGTHIGIISYSSDAKTIISFNQFDDPNFDYGKLNDTIRDGLASPEGGTTRIDLALEKADQELFSDITKYRSFVPKILLILTDGQQTREGDIDADLSAATRKLSRKGVEVFVLGVGDSVIIPELLEIAADKDENVYLADNFDELETVVEGLVSSFCKVCKRNVDIAFLIPTVSNTLQDVKVIVNAMLLTFGIKKYGGVHVGVITCAEQGDVILKLNENYIRAEIQDILESLQIKGSQVVLDKCLREASSDMFDVKGGVRNSVDKYLIVFDDGSSLFVQPAVNNAISTLRSQGITVMGMAMGSNPAAETKMRTISHVPESVWLKSARQREVQNAAFFARSVSEVLCKEKPGKCPYTDESEPCEGDASYDECDLDSDRARPCLDDMICCENPCGRRCVSLMPDCFSPVEIALLVDLSGTQGDKYKEDILENLKRFSKELVHGFSITETTARVAIVTYSDEAKVNKDLGSGQSFRMVANNIDGIKLSNKPNRNLEEALRFTNENIFSLKGGLRKIGRRVLVVLSSGEPTNRETSLSSVTRSLTDQGVEIWAIHGGADTSSYLTEVVSQSSYLLSSLDEDLEDFQKNFVMSVCSSKEGICRTPVCPPDGTDQCRQDYLCPGQEKCCPGTCRSCVETKTDCRYPMDLAFIVQNSMSESDFNEVKSFMKDVMDALEVGRTNTYIGVITFNKNAKIDLEFSSSVVSGAERKTQVLFDAIDKISASRDRSTTGAIEAFELARNRLFTTDAGSHPNEIRNVVFISNGKLDQPEEMTGAARNLRADISNIFPISLTNDIDVNTLEKIAVPDGEKNVYLTTSYSSLDQYRNKIAVDLCKRGFLEASSKNHLLARRARDLQFDSGFSSGGNLNSEDDPVVL</sequence>
<dbReference type="PRINTS" id="PR00453">
    <property type="entry name" value="VWFADOMAIN"/>
</dbReference>
<dbReference type="Gene3D" id="3.40.50.410">
    <property type="entry name" value="von Willebrand factor, type A domain"/>
    <property type="match status" value="4"/>
</dbReference>
<dbReference type="Pfam" id="PF00092">
    <property type="entry name" value="VWA"/>
    <property type="match status" value="4"/>
</dbReference>
<dbReference type="Proteomes" id="UP001152795">
    <property type="component" value="Unassembled WGS sequence"/>
</dbReference>
<keyword evidence="2" id="KW-1185">Reference proteome</keyword>
<dbReference type="InterPro" id="IPR008197">
    <property type="entry name" value="WAP_dom"/>
</dbReference>
<keyword evidence="1" id="KW-0176">Collagen</keyword>
<dbReference type="InterPro" id="IPR036645">
    <property type="entry name" value="Elafin-like_sf"/>
</dbReference>
<gene>
    <name evidence="1" type="ORF">PACLA_8A077119</name>
</gene>
<dbReference type="InterPro" id="IPR002035">
    <property type="entry name" value="VWF_A"/>
</dbReference>
<evidence type="ECO:0000313" key="1">
    <source>
        <dbReference type="EMBL" id="CAB4002382.1"/>
    </source>
</evidence>
<dbReference type="PROSITE" id="PS51390">
    <property type="entry name" value="WAP"/>
    <property type="match status" value="1"/>
</dbReference>
<name>A0A6S7I878_PARCT</name>
<reference evidence="1" key="1">
    <citation type="submission" date="2020-04" db="EMBL/GenBank/DDBJ databases">
        <authorList>
            <person name="Alioto T."/>
            <person name="Alioto T."/>
            <person name="Gomez Garrido J."/>
        </authorList>
    </citation>
    <scope>NUCLEOTIDE SEQUENCE</scope>
    <source>
        <strain evidence="1">A484AB</strain>
    </source>
</reference>
<dbReference type="InterPro" id="IPR036465">
    <property type="entry name" value="vWFA_dom_sf"/>
</dbReference>
<dbReference type="InterPro" id="IPR050525">
    <property type="entry name" value="ECM_Assembly_Org"/>
</dbReference>
<organism evidence="1 2">
    <name type="scientific">Paramuricea clavata</name>
    <name type="common">Red gorgonian</name>
    <name type="synonym">Violescent sea-whip</name>
    <dbReference type="NCBI Taxonomy" id="317549"/>
    <lineage>
        <taxon>Eukaryota</taxon>
        <taxon>Metazoa</taxon>
        <taxon>Cnidaria</taxon>
        <taxon>Anthozoa</taxon>
        <taxon>Octocorallia</taxon>
        <taxon>Malacalcyonacea</taxon>
        <taxon>Plexauridae</taxon>
        <taxon>Paramuricea</taxon>
    </lineage>
</organism>
<dbReference type="Gene3D" id="4.10.75.10">
    <property type="entry name" value="Elafin-like"/>
    <property type="match status" value="1"/>
</dbReference>
<protein>
    <submittedName>
        <fullName evidence="1">Collagen alpha-2(I) chain-like</fullName>
    </submittedName>
</protein>
<dbReference type="EMBL" id="CACRXK020004336">
    <property type="protein sequence ID" value="CAB4002382.1"/>
    <property type="molecule type" value="Genomic_DNA"/>
</dbReference>
<proteinExistence type="predicted"/>
<accession>A0A6S7I878</accession>
<comment type="caution">
    <text evidence="1">The sequence shown here is derived from an EMBL/GenBank/DDBJ whole genome shotgun (WGS) entry which is preliminary data.</text>
</comment>
<dbReference type="GO" id="GO:0005581">
    <property type="term" value="C:collagen trimer"/>
    <property type="evidence" value="ECO:0007669"/>
    <property type="project" value="UniProtKB-KW"/>
</dbReference>
<evidence type="ECO:0000313" key="2">
    <source>
        <dbReference type="Proteomes" id="UP001152795"/>
    </source>
</evidence>
<dbReference type="SMART" id="SM00327">
    <property type="entry name" value="VWA"/>
    <property type="match status" value="4"/>
</dbReference>
<feature type="non-terminal residue" evidence="1">
    <location>
        <position position="915"/>
    </location>
</feature>
<dbReference type="CDD" id="cd01450">
    <property type="entry name" value="vWFA_subfamily_ECM"/>
    <property type="match status" value="3"/>
</dbReference>